<organism evidence="2 3">
    <name type="scientific">Caenorhabditis angaria</name>
    <dbReference type="NCBI Taxonomy" id="860376"/>
    <lineage>
        <taxon>Eukaryota</taxon>
        <taxon>Metazoa</taxon>
        <taxon>Ecdysozoa</taxon>
        <taxon>Nematoda</taxon>
        <taxon>Chromadorea</taxon>
        <taxon>Rhabditida</taxon>
        <taxon>Rhabditina</taxon>
        <taxon>Rhabditomorpha</taxon>
        <taxon>Rhabditoidea</taxon>
        <taxon>Rhabditidae</taxon>
        <taxon>Peloderinae</taxon>
        <taxon>Caenorhabditis</taxon>
    </lineage>
</organism>
<dbReference type="InterPro" id="IPR029063">
    <property type="entry name" value="SAM-dependent_MTases_sf"/>
</dbReference>
<reference evidence="2" key="1">
    <citation type="submission" date="2022-11" db="EMBL/GenBank/DDBJ databases">
        <authorList>
            <person name="Kikuchi T."/>
        </authorList>
    </citation>
    <scope>NUCLEOTIDE SEQUENCE</scope>
    <source>
        <strain evidence="2">PS1010</strain>
    </source>
</reference>
<name>A0A9P1I145_9PELO</name>
<protein>
    <recommendedName>
        <fullName evidence="1">Methyltransferase domain-containing protein</fullName>
    </recommendedName>
</protein>
<dbReference type="SUPFAM" id="SSF53335">
    <property type="entry name" value="S-adenosyl-L-methionine-dependent methyltransferases"/>
    <property type="match status" value="1"/>
</dbReference>
<comment type="caution">
    <text evidence="2">The sequence shown here is derived from an EMBL/GenBank/DDBJ whole genome shotgun (WGS) entry which is preliminary data.</text>
</comment>
<proteinExistence type="predicted"/>
<dbReference type="InterPro" id="IPR052220">
    <property type="entry name" value="METTL25"/>
</dbReference>
<gene>
    <name evidence="2" type="ORF">CAMP_LOCUS321</name>
</gene>
<dbReference type="AlphaFoldDB" id="A0A9P1I145"/>
<dbReference type="Pfam" id="PF13679">
    <property type="entry name" value="Methyltransf_32"/>
    <property type="match status" value="1"/>
</dbReference>
<dbReference type="Proteomes" id="UP001152747">
    <property type="component" value="Unassembled WGS sequence"/>
</dbReference>
<keyword evidence="3" id="KW-1185">Reference proteome</keyword>
<sequence>MDRETSEKILFLYNEIMDMRSVEYFSNANFEKLPKSWRKFITEVQLNDLIDLVNLRKIGTILPLSIICLCQLLRRLTFSRKMVESPEEMEIFWKGEEDIRNIASCSKFRVITSEDIFRKRIKIKKQHEIDRIVELVRQIQENNSEIESLVDIGAGIGHLSRIIAVQNNLAVFAVEGNEQFTISATSLDEKLSLTPTSPVRFTSFVTEELSEKIDEFTKSQSIIVGLHTCGDFSSTILNVFKKSKKSTCLILLGCCYHKEYQCFSFSQQTSEATLPCGVFPLSQKWKGSKLNYTKREMACHNIENLEEVRNRNTKSFARYARAHLEKIIWKISENEADRNIGMSSVNCGIDMRFGEYIEKAMAKRGSHLMQKVLENTPKELLGLPVSQLPQEHFDKTDTIRLIFAQLIESCIIDDRVEFLRENGWKTNVVPIFDPKLSPRSLAIVCNKI</sequence>
<evidence type="ECO:0000313" key="2">
    <source>
        <dbReference type="EMBL" id="CAI5437684.1"/>
    </source>
</evidence>
<dbReference type="EMBL" id="CANHGI010000001">
    <property type="protein sequence ID" value="CAI5437684.1"/>
    <property type="molecule type" value="Genomic_DNA"/>
</dbReference>
<evidence type="ECO:0000259" key="1">
    <source>
        <dbReference type="Pfam" id="PF13679"/>
    </source>
</evidence>
<dbReference type="PANTHER" id="PTHR12496:SF2">
    <property type="entry name" value="METHYLTRANSFERASE-LIKE PROTEIN 25B"/>
    <property type="match status" value="1"/>
</dbReference>
<accession>A0A9P1I145</accession>
<dbReference type="OrthoDB" id="5875367at2759"/>
<dbReference type="PANTHER" id="PTHR12496">
    <property type="entry name" value="CGI-41 METHYLTRANSFERASE"/>
    <property type="match status" value="1"/>
</dbReference>
<dbReference type="InterPro" id="IPR025714">
    <property type="entry name" value="Methyltranfer_dom"/>
</dbReference>
<feature type="domain" description="Methyltransferase" evidence="1">
    <location>
        <begin position="124"/>
        <end position="258"/>
    </location>
</feature>
<evidence type="ECO:0000313" key="3">
    <source>
        <dbReference type="Proteomes" id="UP001152747"/>
    </source>
</evidence>